<comment type="caution">
    <text evidence="1">The sequence shown here is derived from an EMBL/GenBank/DDBJ whole genome shotgun (WGS) entry which is preliminary data.</text>
</comment>
<evidence type="ECO:0008006" key="3">
    <source>
        <dbReference type="Google" id="ProtNLM"/>
    </source>
</evidence>
<name>A0AAP0E342_9MAGN</name>
<gene>
    <name evidence="1" type="ORF">Sjap_026177</name>
</gene>
<dbReference type="EMBL" id="JBBNAE010000011">
    <property type="protein sequence ID" value="KAK9085766.1"/>
    <property type="molecule type" value="Genomic_DNA"/>
</dbReference>
<sequence>MVPTELNKAIMQARTELYVLNLSNGCHIGVIASHCTYTRTKTGFISDEDREEVLKGSPWSFDNPLLILIKPDGICDLEALDFTRSPFWIQIQKVRVACMTYKVANYLGNIVGSMAEVDPGALGDCEGKFL</sequence>
<keyword evidence="2" id="KW-1185">Reference proteome</keyword>
<evidence type="ECO:0000313" key="2">
    <source>
        <dbReference type="Proteomes" id="UP001417504"/>
    </source>
</evidence>
<proteinExistence type="predicted"/>
<reference evidence="1 2" key="1">
    <citation type="submission" date="2024-01" db="EMBL/GenBank/DDBJ databases">
        <title>Genome assemblies of Stephania.</title>
        <authorList>
            <person name="Yang L."/>
        </authorList>
    </citation>
    <scope>NUCLEOTIDE SEQUENCE [LARGE SCALE GENOMIC DNA]</scope>
    <source>
        <strain evidence="1">QJT</strain>
        <tissue evidence="1">Leaf</tissue>
    </source>
</reference>
<evidence type="ECO:0000313" key="1">
    <source>
        <dbReference type="EMBL" id="KAK9085766.1"/>
    </source>
</evidence>
<accession>A0AAP0E342</accession>
<dbReference type="Proteomes" id="UP001417504">
    <property type="component" value="Unassembled WGS sequence"/>
</dbReference>
<protein>
    <recommendedName>
        <fullName evidence="3">DUF4283 domain-containing protein</fullName>
    </recommendedName>
</protein>
<organism evidence="1 2">
    <name type="scientific">Stephania japonica</name>
    <dbReference type="NCBI Taxonomy" id="461633"/>
    <lineage>
        <taxon>Eukaryota</taxon>
        <taxon>Viridiplantae</taxon>
        <taxon>Streptophyta</taxon>
        <taxon>Embryophyta</taxon>
        <taxon>Tracheophyta</taxon>
        <taxon>Spermatophyta</taxon>
        <taxon>Magnoliopsida</taxon>
        <taxon>Ranunculales</taxon>
        <taxon>Menispermaceae</taxon>
        <taxon>Menispermoideae</taxon>
        <taxon>Cissampelideae</taxon>
        <taxon>Stephania</taxon>
    </lineage>
</organism>
<dbReference type="AlphaFoldDB" id="A0AAP0E342"/>